<feature type="transmembrane region" description="Helical" evidence="1">
    <location>
        <begin position="39"/>
        <end position="60"/>
    </location>
</feature>
<dbReference type="Proteomes" id="UP000465062">
    <property type="component" value="Chromosome"/>
</dbReference>
<dbReference type="RefSeq" id="WP_159362420.1">
    <property type="nucleotide sequence ID" value="NZ_CP047394.1"/>
</dbReference>
<gene>
    <name evidence="2" type="ORF">FHE72_16910</name>
</gene>
<proteinExistence type="predicted"/>
<keyword evidence="1" id="KW-1133">Transmembrane helix</keyword>
<evidence type="ECO:0000313" key="2">
    <source>
        <dbReference type="EMBL" id="QHE62513.1"/>
    </source>
</evidence>
<keyword evidence="1" id="KW-0812">Transmembrane</keyword>
<dbReference type="KEGG" id="bvq:FHE72_16910"/>
<sequence>MNLRIYRIIHLIITGIITIPITLFLASGGLGENYTGHTFVYPGFLSIIGVWLIGSVLSFIRKSAVFGLVISALPALFFILNVLITFLT</sequence>
<dbReference type="AlphaFoldDB" id="A0A6I6UTP7"/>
<feature type="transmembrane region" description="Helical" evidence="1">
    <location>
        <begin position="7"/>
        <end position="27"/>
    </location>
</feature>
<protein>
    <submittedName>
        <fullName evidence="2">Uncharacterized protein</fullName>
    </submittedName>
</protein>
<keyword evidence="1" id="KW-0472">Membrane</keyword>
<reference evidence="2 3" key="1">
    <citation type="submission" date="2019-06" db="EMBL/GenBank/DDBJ databases">
        <title>An operon consisting of a P-type ATPase gene and a transcriptional regular gene given the different cadmium resistance in Bacillus vietamensis 151-6 and Bacillus marisflavi 151-25.</title>
        <authorList>
            <person name="Yu X."/>
        </authorList>
    </citation>
    <scope>NUCLEOTIDE SEQUENCE [LARGE SCALE GENOMIC DNA]</scope>
    <source>
        <strain evidence="2 3">151-6</strain>
    </source>
</reference>
<feature type="transmembrane region" description="Helical" evidence="1">
    <location>
        <begin position="65"/>
        <end position="87"/>
    </location>
</feature>
<organism evidence="2 3">
    <name type="scientific">Rossellomorea vietnamensis</name>
    <dbReference type="NCBI Taxonomy" id="218284"/>
    <lineage>
        <taxon>Bacteria</taxon>
        <taxon>Bacillati</taxon>
        <taxon>Bacillota</taxon>
        <taxon>Bacilli</taxon>
        <taxon>Bacillales</taxon>
        <taxon>Bacillaceae</taxon>
        <taxon>Rossellomorea</taxon>
    </lineage>
</organism>
<name>A0A6I6UTP7_9BACI</name>
<evidence type="ECO:0000313" key="3">
    <source>
        <dbReference type="Proteomes" id="UP000465062"/>
    </source>
</evidence>
<evidence type="ECO:0000256" key="1">
    <source>
        <dbReference type="SAM" id="Phobius"/>
    </source>
</evidence>
<dbReference type="EMBL" id="CP047394">
    <property type="protein sequence ID" value="QHE62513.1"/>
    <property type="molecule type" value="Genomic_DNA"/>
</dbReference>
<accession>A0A6I6UTP7</accession>